<accession>A0A164I418</accession>
<name>A0A164I418_9CRUS</name>
<feature type="non-terminal residue" evidence="1">
    <location>
        <position position="1"/>
    </location>
</feature>
<reference evidence="1 2" key="1">
    <citation type="submission" date="2016-03" db="EMBL/GenBank/DDBJ databases">
        <title>EvidentialGene: Evidence-directed Construction of Genes on Genomes.</title>
        <authorList>
            <person name="Gilbert D.G."/>
            <person name="Choi J.-H."/>
            <person name="Mockaitis K."/>
            <person name="Colbourne J."/>
            <person name="Pfrender M."/>
        </authorList>
    </citation>
    <scope>NUCLEOTIDE SEQUENCE [LARGE SCALE GENOMIC DNA]</scope>
    <source>
        <strain evidence="1 2">Xinb3</strain>
        <tissue evidence="1">Complete organism</tissue>
    </source>
</reference>
<keyword evidence="2" id="KW-1185">Reference proteome</keyword>
<evidence type="ECO:0000313" key="1">
    <source>
        <dbReference type="EMBL" id="KZS00857.1"/>
    </source>
</evidence>
<dbReference type="AlphaFoldDB" id="A0A164I418"/>
<organism evidence="1 2">
    <name type="scientific">Daphnia magna</name>
    <dbReference type="NCBI Taxonomy" id="35525"/>
    <lineage>
        <taxon>Eukaryota</taxon>
        <taxon>Metazoa</taxon>
        <taxon>Ecdysozoa</taxon>
        <taxon>Arthropoda</taxon>
        <taxon>Crustacea</taxon>
        <taxon>Branchiopoda</taxon>
        <taxon>Diplostraca</taxon>
        <taxon>Cladocera</taxon>
        <taxon>Anomopoda</taxon>
        <taxon>Daphniidae</taxon>
        <taxon>Daphnia</taxon>
    </lineage>
</organism>
<protein>
    <submittedName>
        <fullName evidence="1">Uncharacterized protein</fullName>
    </submittedName>
</protein>
<dbReference type="EMBL" id="LRGB01008298">
    <property type="protein sequence ID" value="KZS00857.1"/>
    <property type="molecule type" value="Genomic_DNA"/>
</dbReference>
<sequence>ISRSSRYRILGGKKAIAIGFLSASLTASSSKVSFILMSGSSDRRFITGGLMSYAIRLGRWPLVDWNKLKT</sequence>
<comment type="caution">
    <text evidence="1">The sequence shown here is derived from an EMBL/GenBank/DDBJ whole genome shotgun (WGS) entry which is preliminary data.</text>
</comment>
<evidence type="ECO:0000313" key="2">
    <source>
        <dbReference type="Proteomes" id="UP000076858"/>
    </source>
</evidence>
<gene>
    <name evidence="1" type="ORF">APZ42_002680</name>
</gene>
<proteinExistence type="predicted"/>
<dbReference type="Proteomes" id="UP000076858">
    <property type="component" value="Unassembled WGS sequence"/>
</dbReference>